<evidence type="ECO:0000256" key="1">
    <source>
        <dbReference type="SAM" id="MobiDB-lite"/>
    </source>
</evidence>
<dbReference type="InterPro" id="IPR027417">
    <property type="entry name" value="P-loop_NTPase"/>
</dbReference>
<evidence type="ECO:0000259" key="2">
    <source>
        <dbReference type="PROSITE" id="PS50837"/>
    </source>
</evidence>
<dbReference type="GO" id="GO:0009307">
    <property type="term" value="P:DNA restriction-modification system"/>
    <property type="evidence" value="ECO:0007669"/>
    <property type="project" value="InterPro"/>
</dbReference>
<organism evidence="3 4">
    <name type="scientific">Paracidovorax valerianellae</name>
    <dbReference type="NCBI Taxonomy" id="187868"/>
    <lineage>
        <taxon>Bacteria</taxon>
        <taxon>Pseudomonadati</taxon>
        <taxon>Pseudomonadota</taxon>
        <taxon>Betaproteobacteria</taxon>
        <taxon>Burkholderiales</taxon>
        <taxon>Comamonadaceae</taxon>
        <taxon>Paracidovorax</taxon>
    </lineage>
</organism>
<dbReference type="OrthoDB" id="9157635at2"/>
<dbReference type="InterPro" id="IPR016024">
    <property type="entry name" value="ARM-type_fold"/>
</dbReference>
<feature type="domain" description="NACHT" evidence="2">
    <location>
        <begin position="310"/>
        <end position="442"/>
    </location>
</feature>
<sequence length="1662" mass="184780">MAVVGSSVVRLSSEAPSWLQEPPTGPEPKPPVETREQSLPLGELSWQDFERLILRLVRREDNVIDCSAYGMPGQSQGGIDIIAVRSGQPAHRVCYQCKKVSGFDAVDVASAVDKFLSGKWVESTSEFVLCVSASLQNTQLQDAVGRARGRLAERNIALSVWDGSAAGLICERLKIHQDIVDDFFGRAWVSSFNGQDAAISLGDRLNGYELGALRARLANLYSVLFLQHDPGLRTDRSSPLDLRDRYVMADVVERTQVDVVSVNHSTTKASTRDGEPAGDVRGQVTTGSSKANPTTYEIRRSVFDWLRDRRRCVVLGEPGYGKSALLRYFALSILKPERLDLEALDSGHSARLPIWMSFSRFSAAIGREQGTSIDDFFRQWLHQYSFADVYPLFQRAVRGGQVLLLVDGLDEATDEHAGREALDRILTFLESYDAFVICTGRPQSYRTLGIPPAWATATLAPFSNQKIEELATRWFDFLEAVPDDVPEAMHEGGKLGHRRAQAFLREASGSPKTLELARNPLLCQSLIQLFRFSHQLPEARVEAYRQIVELLLSKHPAARAQASGTSAPISSLGLKPADLREMLIRLAREMQSQPTRSLVRERCEQVCTEFLIDDIYGLGESAAKARRIAGEAVGQLTSQYGVLVERSPGELGLLHLSIQEYLAAESVAREPHEDQLAWMAGIWTNPAWRESLIAWFGILGERGEKVLASRASQRLEELGAAEEWLRTQSIELRTEIATSDLGLSVSEARRIVEQAIKEVETSPFVELRTALAKSIVVGALGTPVRGECRSAIQRWLPGQLSSKRKALLTAFKAWTPSPALRSTLIRAFQDEEVKCRRAAAETFSHVFADTDDALTTLRTFAISHVQPEVRAAALHGLASRLEWLEVATECADANGKTVNAELFLVASRIRIERGQQTDADLNRLWMLWATNTLDFWIRHEPIDLLCKGWPRHQRLRQFLIERLSNLQGTMNVELPLLYLVRCYPGDLEVAEIVASLVMRFGRALSFGQDRIWEDISLGFRGNARISAAIRSALSEDREKYKHVLWDPQTAYAMIALGDEAAKNELIASYEAADQRGRYWIAIALHRGWGEDEVVRGKLKDWASGCIDVAAPLGGFGKILFPDSDQRVGWLREIAQETVASREVGAVMALLDEYPDEQTKRFTRTLLDNAKVWYYHRTELQGRFASAFPDDPKSMEILEDALANIDGPNPGSFATSFQDVVGVASRLLAAAVPAPSDVRMAVASVLHERATDLTAVIEMTPFPLAEEDSAVRASCLMARARAAKSDPVLAERLELFLLPELDSNGTYMDVRRRTALAALLELGVYPRIVSALVKNGRSDWTHGLIEWEGRDPVSVGALIEHWEVLRPLLLEHNVKDELPVAELVRSGYDALFERNPFLEQMLGNYFEKGAPDLIGSAYFDAFAQHRPQSPSLRSLLIESIGRGHHGDVACAAARVLAAQFSSQEDIWSELSSLLGVLQNASRHLSDGVLGHVALGWPYGEVAAWSRSLFPDERTKLGIRDRLLVAILMSNALDAEKAAVEFLSEPMATWQYRAEDINVLRLWAKWEGSKSSLVRWLESENPSLSLTAISLMAGTRWDIEEHVQALMDRFNSQFVASHDPPEDGLDAAIGRGTPWAVSVYLFLKEWPSASRRVAVREPDLASPL</sequence>
<dbReference type="GO" id="GO:0003677">
    <property type="term" value="F:DNA binding"/>
    <property type="evidence" value="ECO:0007669"/>
    <property type="project" value="InterPro"/>
</dbReference>
<dbReference type="Pfam" id="PF05729">
    <property type="entry name" value="NACHT"/>
    <property type="match status" value="1"/>
</dbReference>
<dbReference type="STRING" id="187868.SAMN05192589_10252"/>
<gene>
    <name evidence="3" type="ORF">SAMN05192589_10252</name>
</gene>
<keyword evidence="3" id="KW-0255">Endonuclease</keyword>
<dbReference type="Pfam" id="PF04471">
    <property type="entry name" value="Mrr_cat"/>
    <property type="match status" value="1"/>
</dbReference>
<dbReference type="PROSITE" id="PS50837">
    <property type="entry name" value="NACHT"/>
    <property type="match status" value="1"/>
</dbReference>
<reference evidence="3 4" key="1">
    <citation type="submission" date="2016-10" db="EMBL/GenBank/DDBJ databases">
        <authorList>
            <person name="de Groot N.N."/>
        </authorList>
    </citation>
    <scope>NUCLEOTIDE SEQUENCE [LARGE SCALE GENOMIC DNA]</scope>
    <source>
        <strain evidence="3 4">DSM 16619</strain>
    </source>
</reference>
<dbReference type="Proteomes" id="UP000198781">
    <property type="component" value="Unassembled WGS sequence"/>
</dbReference>
<dbReference type="EMBL" id="FMZC01000002">
    <property type="protein sequence ID" value="SDC37558.1"/>
    <property type="molecule type" value="Genomic_DNA"/>
</dbReference>
<keyword evidence="3" id="KW-0540">Nuclease</keyword>
<dbReference type="GO" id="GO:0004519">
    <property type="term" value="F:endonuclease activity"/>
    <property type="evidence" value="ECO:0007669"/>
    <property type="project" value="UniProtKB-KW"/>
</dbReference>
<protein>
    <submittedName>
        <fullName evidence="3">Restriction endonuclease</fullName>
    </submittedName>
</protein>
<dbReference type="Gene3D" id="3.40.50.300">
    <property type="entry name" value="P-loop containing nucleotide triphosphate hydrolases"/>
    <property type="match status" value="1"/>
</dbReference>
<dbReference type="InterPro" id="IPR007111">
    <property type="entry name" value="NACHT_NTPase"/>
</dbReference>
<dbReference type="SUPFAM" id="SSF48371">
    <property type="entry name" value="ARM repeat"/>
    <property type="match status" value="1"/>
</dbReference>
<dbReference type="RefSeq" id="WP_092740212.1">
    <property type="nucleotide sequence ID" value="NZ_FMZC01000002.1"/>
</dbReference>
<accession>A0A1G6L381</accession>
<keyword evidence="4" id="KW-1185">Reference proteome</keyword>
<keyword evidence="3" id="KW-0378">Hydrolase</keyword>
<dbReference type="SUPFAM" id="SSF52540">
    <property type="entry name" value="P-loop containing nucleoside triphosphate hydrolases"/>
    <property type="match status" value="1"/>
</dbReference>
<evidence type="ECO:0000313" key="4">
    <source>
        <dbReference type="Proteomes" id="UP000198781"/>
    </source>
</evidence>
<feature type="region of interest" description="Disordered" evidence="1">
    <location>
        <begin position="14"/>
        <end position="38"/>
    </location>
</feature>
<feature type="region of interest" description="Disordered" evidence="1">
    <location>
        <begin position="264"/>
        <end position="291"/>
    </location>
</feature>
<proteinExistence type="predicted"/>
<name>A0A1G6L381_9BURK</name>
<dbReference type="InterPro" id="IPR007560">
    <property type="entry name" value="Restrct_endonuc_IV_Mrr"/>
</dbReference>
<evidence type="ECO:0000313" key="3">
    <source>
        <dbReference type="EMBL" id="SDC37558.1"/>
    </source>
</evidence>